<evidence type="ECO:0000313" key="1">
    <source>
        <dbReference type="EMBL" id="QHT25119.1"/>
    </source>
</evidence>
<dbReference type="AlphaFoldDB" id="A0A6C0EA35"/>
<sequence>MNPNPRPLFYGDVKHYGDAFERKRKPKPEYPKPKHEPNAGIIRHIITCEASQATKRNLLETNKVINSIINDAEKDPIKLRISCISQDNNMIKDLSEFVRYFANIKSEHPYMRTDVGASCKLDFSRFSNLPSDTLISIESFHILIHKDIINLPETVTYVGQVGKFIEECCDPIYECCDPVWAAFQIILGSVTCENDLFDDYDVLLHQIQKSRITLENCVYNLENRKGSTKKSKNLLTFIKNVLKN</sequence>
<name>A0A6C0EA35_9ZZZZ</name>
<protein>
    <submittedName>
        <fullName evidence="1">Uncharacterized protein</fullName>
    </submittedName>
</protein>
<accession>A0A6C0EA35</accession>
<dbReference type="EMBL" id="MN739756">
    <property type="protein sequence ID" value="QHT25119.1"/>
    <property type="molecule type" value="Genomic_DNA"/>
</dbReference>
<organism evidence="1">
    <name type="scientific">viral metagenome</name>
    <dbReference type="NCBI Taxonomy" id="1070528"/>
    <lineage>
        <taxon>unclassified sequences</taxon>
        <taxon>metagenomes</taxon>
        <taxon>organismal metagenomes</taxon>
    </lineage>
</organism>
<reference evidence="1" key="1">
    <citation type="journal article" date="2020" name="Nature">
        <title>Giant virus diversity and host interactions through global metagenomics.</title>
        <authorList>
            <person name="Schulz F."/>
            <person name="Roux S."/>
            <person name="Paez-Espino D."/>
            <person name="Jungbluth S."/>
            <person name="Walsh D.A."/>
            <person name="Denef V.J."/>
            <person name="McMahon K.D."/>
            <person name="Konstantinidis K.T."/>
            <person name="Eloe-Fadrosh E.A."/>
            <person name="Kyrpides N.C."/>
            <person name="Woyke T."/>
        </authorList>
    </citation>
    <scope>NUCLEOTIDE SEQUENCE</scope>
    <source>
        <strain evidence="1">GVMAG-M-3300023179-150</strain>
    </source>
</reference>
<proteinExistence type="predicted"/>